<keyword evidence="3" id="KW-1185">Reference proteome</keyword>
<keyword evidence="1" id="KW-1133">Transmembrane helix</keyword>
<dbReference type="AlphaFoldDB" id="M4NFV7"/>
<evidence type="ECO:0000313" key="2">
    <source>
        <dbReference type="EMBL" id="AGG89830.1"/>
    </source>
</evidence>
<evidence type="ECO:0000256" key="1">
    <source>
        <dbReference type="SAM" id="Phobius"/>
    </source>
</evidence>
<keyword evidence="1" id="KW-0472">Membrane</keyword>
<sequence length="110" mass="12386" precursor="true">MKNFARTLALLYAAIVGLAATWAWYADVTLLRSAREHMLPDILLATVSAPTSLTLGPLYELSPTFFSLPFMQLIWMTVCGVFQASVFYFLLTHSPRRLAPPNHLSKRRNS</sequence>
<reference evidence="2 3" key="1">
    <citation type="submission" date="2012-04" db="EMBL/GenBank/DDBJ databases">
        <title>Complete genome of Rhodanobacter sp. 2APBS1.</title>
        <authorList>
            <consortium name="US DOE Joint Genome Institute"/>
            <person name="Huntemann M."/>
            <person name="Wei C.-L."/>
            <person name="Han J."/>
            <person name="Detter J.C."/>
            <person name="Han C."/>
            <person name="Tapia R."/>
            <person name="Munk A.C.C."/>
            <person name="Chen A."/>
            <person name="Krypides N."/>
            <person name="Mavromatis K."/>
            <person name="Markowitz V."/>
            <person name="Szeto E."/>
            <person name="Ivanova N."/>
            <person name="Mikhailova N."/>
            <person name="Ovchinnikova G."/>
            <person name="Pagani I."/>
            <person name="Pati A."/>
            <person name="Goodwin L."/>
            <person name="Peters L."/>
            <person name="Pitluck S."/>
            <person name="Woyke T."/>
            <person name="Prakash O."/>
            <person name="Elkins J."/>
            <person name="Brown S."/>
            <person name="Palumbo A."/>
            <person name="Hemme C."/>
            <person name="Zhou J."/>
            <person name="Watson D."/>
            <person name="Jardine P."/>
            <person name="Kostka J."/>
            <person name="Green S."/>
        </authorList>
    </citation>
    <scope>NUCLEOTIDE SEQUENCE [LARGE SCALE GENOMIC DNA]</scope>
    <source>
        <strain evidence="2 3">2APBS1</strain>
    </source>
</reference>
<gene>
    <name evidence="2" type="ORF">R2APBS1_2751</name>
</gene>
<keyword evidence="1" id="KW-0812">Transmembrane</keyword>
<dbReference type="KEGG" id="rhd:R2APBS1_2751"/>
<name>M4NFV7_9GAMM</name>
<dbReference type="STRING" id="666685.R2APBS1_2751"/>
<feature type="transmembrane region" description="Helical" evidence="1">
    <location>
        <begin position="73"/>
        <end position="91"/>
    </location>
</feature>
<accession>M4NFV7</accession>
<proteinExistence type="predicted"/>
<evidence type="ECO:0000313" key="3">
    <source>
        <dbReference type="Proteomes" id="UP000011859"/>
    </source>
</evidence>
<organism evidence="2 3">
    <name type="scientific">Rhodanobacter denitrificans</name>
    <dbReference type="NCBI Taxonomy" id="666685"/>
    <lineage>
        <taxon>Bacteria</taxon>
        <taxon>Pseudomonadati</taxon>
        <taxon>Pseudomonadota</taxon>
        <taxon>Gammaproteobacteria</taxon>
        <taxon>Lysobacterales</taxon>
        <taxon>Rhodanobacteraceae</taxon>
        <taxon>Rhodanobacter</taxon>
    </lineage>
</organism>
<dbReference type="Proteomes" id="UP000011859">
    <property type="component" value="Chromosome"/>
</dbReference>
<protein>
    <submittedName>
        <fullName evidence="2">Uncharacterized protein</fullName>
    </submittedName>
</protein>
<dbReference type="HOGENOM" id="CLU_2169062_0_0_6"/>
<dbReference type="EMBL" id="CP003470">
    <property type="protein sequence ID" value="AGG89830.1"/>
    <property type="molecule type" value="Genomic_DNA"/>
</dbReference>